<evidence type="ECO:0000256" key="1">
    <source>
        <dbReference type="ARBA" id="ARBA00023015"/>
    </source>
</evidence>
<keyword evidence="2" id="KW-0238">DNA-binding</keyword>
<reference evidence="6" key="1">
    <citation type="journal article" date="2019" name="Int. J. Syst. Evol. Microbiol.">
        <title>The Global Catalogue of Microorganisms (GCM) 10K type strain sequencing project: providing services to taxonomists for standard genome sequencing and annotation.</title>
        <authorList>
            <consortium name="The Broad Institute Genomics Platform"/>
            <consortium name="The Broad Institute Genome Sequencing Center for Infectious Disease"/>
            <person name="Wu L."/>
            <person name="Ma J."/>
        </authorList>
    </citation>
    <scope>NUCLEOTIDE SEQUENCE [LARGE SCALE GENOMIC DNA]</scope>
    <source>
        <strain evidence="6">CCUG 62952</strain>
    </source>
</reference>
<dbReference type="Pfam" id="PF12833">
    <property type="entry name" value="HTH_18"/>
    <property type="match status" value="1"/>
</dbReference>
<gene>
    <name evidence="5" type="ORF">ACFQ1M_00305</name>
</gene>
<dbReference type="InterPro" id="IPR009057">
    <property type="entry name" value="Homeodomain-like_sf"/>
</dbReference>
<accession>A0ABW3CUE1</accession>
<sequence>MQPPQNINSFIDLFEEDRVNANCYYREQKELPMHQAVGKIEKSRINESLELYFFDFKTTKDFCYSLNTAIKGSTFFLYAISNPLHVEIRQEKHFDLQKHRPGVYLCDQKNQAVLSLFREVHYQFFIFVLSPAKEKVGFSQQLPYRFFVGSMDLKLMALAQTLVEIHNDLRTLNTIKIHGFGQLMLAGIIGNINDKLNKKNNQTSLTERELEQVSAISKQILKAPETPYSVNFLCRAFGIAPSKLQEGLKSLHNRTLSDYVRNVRVEKAEQLIKTTDLTISEIVYTVGLTSRSYFCKIFKKRYAYSPREYRQRHNAEVGDGMGTATLAI</sequence>
<dbReference type="SMART" id="SM00342">
    <property type="entry name" value="HTH_ARAC"/>
    <property type="match status" value="1"/>
</dbReference>
<dbReference type="SUPFAM" id="SSF46689">
    <property type="entry name" value="Homeodomain-like"/>
    <property type="match status" value="1"/>
</dbReference>
<keyword evidence="3" id="KW-0804">Transcription</keyword>
<dbReference type="EMBL" id="JBHTJH010000001">
    <property type="protein sequence ID" value="MFD0860632.1"/>
    <property type="molecule type" value="Genomic_DNA"/>
</dbReference>
<evidence type="ECO:0000256" key="2">
    <source>
        <dbReference type="ARBA" id="ARBA00023125"/>
    </source>
</evidence>
<evidence type="ECO:0000313" key="5">
    <source>
        <dbReference type="EMBL" id="MFD0860632.1"/>
    </source>
</evidence>
<dbReference type="InterPro" id="IPR018060">
    <property type="entry name" value="HTH_AraC"/>
</dbReference>
<feature type="domain" description="HTH araC/xylS-type" evidence="4">
    <location>
        <begin position="214"/>
        <end position="312"/>
    </location>
</feature>
<evidence type="ECO:0000256" key="3">
    <source>
        <dbReference type="ARBA" id="ARBA00023163"/>
    </source>
</evidence>
<dbReference type="InterPro" id="IPR053142">
    <property type="entry name" value="PchR_regulatory_protein"/>
</dbReference>
<dbReference type="PANTHER" id="PTHR47893:SF1">
    <property type="entry name" value="REGULATORY PROTEIN PCHR"/>
    <property type="match status" value="1"/>
</dbReference>
<protein>
    <submittedName>
        <fullName evidence="5">Helix-turn-helix domain-containing protein</fullName>
    </submittedName>
</protein>
<keyword evidence="6" id="KW-1185">Reference proteome</keyword>
<dbReference type="PANTHER" id="PTHR47893">
    <property type="entry name" value="REGULATORY PROTEIN PCHR"/>
    <property type="match status" value="1"/>
</dbReference>
<evidence type="ECO:0000259" key="4">
    <source>
        <dbReference type="PROSITE" id="PS01124"/>
    </source>
</evidence>
<organism evidence="5 6">
    <name type="scientific">Sungkyunkwania multivorans</name>
    <dbReference type="NCBI Taxonomy" id="1173618"/>
    <lineage>
        <taxon>Bacteria</taxon>
        <taxon>Pseudomonadati</taxon>
        <taxon>Bacteroidota</taxon>
        <taxon>Flavobacteriia</taxon>
        <taxon>Flavobacteriales</taxon>
        <taxon>Flavobacteriaceae</taxon>
        <taxon>Sungkyunkwania</taxon>
    </lineage>
</organism>
<dbReference type="PRINTS" id="PR00032">
    <property type="entry name" value="HTHARAC"/>
</dbReference>
<evidence type="ECO:0000313" key="6">
    <source>
        <dbReference type="Proteomes" id="UP001596978"/>
    </source>
</evidence>
<proteinExistence type="predicted"/>
<comment type="caution">
    <text evidence="5">The sequence shown here is derived from an EMBL/GenBank/DDBJ whole genome shotgun (WGS) entry which is preliminary data.</text>
</comment>
<dbReference type="PROSITE" id="PS01124">
    <property type="entry name" value="HTH_ARAC_FAMILY_2"/>
    <property type="match status" value="1"/>
</dbReference>
<dbReference type="InterPro" id="IPR020449">
    <property type="entry name" value="Tscrpt_reg_AraC-type_HTH"/>
</dbReference>
<dbReference type="RefSeq" id="WP_386402225.1">
    <property type="nucleotide sequence ID" value="NZ_JBHTJH010000001.1"/>
</dbReference>
<dbReference type="Gene3D" id="1.10.10.60">
    <property type="entry name" value="Homeodomain-like"/>
    <property type="match status" value="1"/>
</dbReference>
<name>A0ABW3CUE1_9FLAO</name>
<keyword evidence="1" id="KW-0805">Transcription regulation</keyword>
<dbReference type="Proteomes" id="UP001596978">
    <property type="component" value="Unassembled WGS sequence"/>
</dbReference>